<feature type="compositionally biased region" description="Low complexity" evidence="1">
    <location>
        <begin position="125"/>
        <end position="142"/>
    </location>
</feature>
<dbReference type="AlphaFoldDB" id="A0A9P5MSB3"/>
<feature type="compositionally biased region" description="Polar residues" evidence="1">
    <location>
        <begin position="144"/>
        <end position="165"/>
    </location>
</feature>
<evidence type="ECO:0000313" key="2">
    <source>
        <dbReference type="EMBL" id="KAF8476656.1"/>
    </source>
</evidence>
<dbReference type="Proteomes" id="UP000759537">
    <property type="component" value="Unassembled WGS sequence"/>
</dbReference>
<evidence type="ECO:0008006" key="4">
    <source>
        <dbReference type="Google" id="ProtNLM"/>
    </source>
</evidence>
<feature type="region of interest" description="Disordered" evidence="1">
    <location>
        <begin position="125"/>
        <end position="202"/>
    </location>
</feature>
<gene>
    <name evidence="2" type="ORF">DFH94DRAFT_634747</name>
</gene>
<evidence type="ECO:0000313" key="3">
    <source>
        <dbReference type="Proteomes" id="UP000759537"/>
    </source>
</evidence>
<protein>
    <recommendedName>
        <fullName evidence="4">DUF5745 domain-containing protein</fullName>
    </recommendedName>
</protein>
<feature type="compositionally biased region" description="Polar residues" evidence="1">
    <location>
        <begin position="310"/>
        <end position="323"/>
    </location>
</feature>
<accession>A0A9P5MSB3</accession>
<organism evidence="2 3">
    <name type="scientific">Russula ochroleuca</name>
    <dbReference type="NCBI Taxonomy" id="152965"/>
    <lineage>
        <taxon>Eukaryota</taxon>
        <taxon>Fungi</taxon>
        <taxon>Dikarya</taxon>
        <taxon>Basidiomycota</taxon>
        <taxon>Agaricomycotina</taxon>
        <taxon>Agaricomycetes</taxon>
        <taxon>Russulales</taxon>
        <taxon>Russulaceae</taxon>
        <taxon>Russula</taxon>
    </lineage>
</organism>
<reference evidence="2" key="2">
    <citation type="journal article" date="2020" name="Nat. Commun.">
        <title>Large-scale genome sequencing of mycorrhizal fungi provides insights into the early evolution of symbiotic traits.</title>
        <authorList>
            <person name="Miyauchi S."/>
            <person name="Kiss E."/>
            <person name="Kuo A."/>
            <person name="Drula E."/>
            <person name="Kohler A."/>
            <person name="Sanchez-Garcia M."/>
            <person name="Morin E."/>
            <person name="Andreopoulos B."/>
            <person name="Barry K.W."/>
            <person name="Bonito G."/>
            <person name="Buee M."/>
            <person name="Carver A."/>
            <person name="Chen C."/>
            <person name="Cichocki N."/>
            <person name="Clum A."/>
            <person name="Culley D."/>
            <person name="Crous P.W."/>
            <person name="Fauchery L."/>
            <person name="Girlanda M."/>
            <person name="Hayes R.D."/>
            <person name="Keri Z."/>
            <person name="LaButti K."/>
            <person name="Lipzen A."/>
            <person name="Lombard V."/>
            <person name="Magnuson J."/>
            <person name="Maillard F."/>
            <person name="Murat C."/>
            <person name="Nolan M."/>
            <person name="Ohm R.A."/>
            <person name="Pangilinan J."/>
            <person name="Pereira M.F."/>
            <person name="Perotto S."/>
            <person name="Peter M."/>
            <person name="Pfister S."/>
            <person name="Riley R."/>
            <person name="Sitrit Y."/>
            <person name="Stielow J.B."/>
            <person name="Szollosi G."/>
            <person name="Zifcakova L."/>
            <person name="Stursova M."/>
            <person name="Spatafora J.W."/>
            <person name="Tedersoo L."/>
            <person name="Vaario L.M."/>
            <person name="Yamada A."/>
            <person name="Yan M."/>
            <person name="Wang P."/>
            <person name="Xu J."/>
            <person name="Bruns T."/>
            <person name="Baldrian P."/>
            <person name="Vilgalys R."/>
            <person name="Dunand C."/>
            <person name="Henrissat B."/>
            <person name="Grigoriev I.V."/>
            <person name="Hibbett D."/>
            <person name="Nagy L.G."/>
            <person name="Martin F.M."/>
        </authorList>
    </citation>
    <scope>NUCLEOTIDE SEQUENCE</scope>
    <source>
        <strain evidence="2">Prilba</strain>
    </source>
</reference>
<comment type="caution">
    <text evidence="2">The sequence shown here is derived from an EMBL/GenBank/DDBJ whole genome shotgun (WGS) entry which is preliminary data.</text>
</comment>
<dbReference type="EMBL" id="WHVB01000014">
    <property type="protein sequence ID" value="KAF8476656.1"/>
    <property type="molecule type" value="Genomic_DNA"/>
</dbReference>
<name>A0A9P5MSB3_9AGAM</name>
<keyword evidence="3" id="KW-1185">Reference proteome</keyword>
<feature type="compositionally biased region" description="Polar residues" evidence="1">
    <location>
        <begin position="174"/>
        <end position="189"/>
    </location>
</feature>
<feature type="region of interest" description="Disordered" evidence="1">
    <location>
        <begin position="293"/>
        <end position="328"/>
    </location>
</feature>
<evidence type="ECO:0000256" key="1">
    <source>
        <dbReference type="SAM" id="MobiDB-lite"/>
    </source>
</evidence>
<reference evidence="2" key="1">
    <citation type="submission" date="2019-10" db="EMBL/GenBank/DDBJ databases">
        <authorList>
            <consortium name="DOE Joint Genome Institute"/>
            <person name="Kuo A."/>
            <person name="Miyauchi S."/>
            <person name="Kiss E."/>
            <person name="Drula E."/>
            <person name="Kohler A."/>
            <person name="Sanchez-Garcia M."/>
            <person name="Andreopoulos B."/>
            <person name="Barry K.W."/>
            <person name="Bonito G."/>
            <person name="Buee M."/>
            <person name="Carver A."/>
            <person name="Chen C."/>
            <person name="Cichocki N."/>
            <person name="Clum A."/>
            <person name="Culley D."/>
            <person name="Crous P.W."/>
            <person name="Fauchery L."/>
            <person name="Girlanda M."/>
            <person name="Hayes R."/>
            <person name="Keri Z."/>
            <person name="LaButti K."/>
            <person name="Lipzen A."/>
            <person name="Lombard V."/>
            <person name="Magnuson J."/>
            <person name="Maillard F."/>
            <person name="Morin E."/>
            <person name="Murat C."/>
            <person name="Nolan M."/>
            <person name="Ohm R."/>
            <person name="Pangilinan J."/>
            <person name="Pereira M."/>
            <person name="Perotto S."/>
            <person name="Peter M."/>
            <person name="Riley R."/>
            <person name="Sitrit Y."/>
            <person name="Stielow B."/>
            <person name="Szollosi G."/>
            <person name="Zifcakova L."/>
            <person name="Stursova M."/>
            <person name="Spatafora J.W."/>
            <person name="Tedersoo L."/>
            <person name="Vaario L.-M."/>
            <person name="Yamada A."/>
            <person name="Yan M."/>
            <person name="Wang P."/>
            <person name="Xu J."/>
            <person name="Bruns T."/>
            <person name="Baldrian P."/>
            <person name="Vilgalys R."/>
            <person name="Henrissat B."/>
            <person name="Grigoriev I.V."/>
            <person name="Hibbett D."/>
            <person name="Nagy L.G."/>
            <person name="Martin F.M."/>
        </authorList>
    </citation>
    <scope>NUCLEOTIDE SEQUENCE</scope>
    <source>
        <strain evidence="2">Prilba</strain>
    </source>
</reference>
<sequence length="358" mass="39498">MSSEFASFELSSPLTDRLNDLLDRLRLPFVLDTPLDLTPSLLLAILESLLQSRLPVSSSIRESRSDAAKVQAMKIFLGVLETDVLNEDIGLSDIDPRRLAAGEWEEVVFIAKLLCWLGKQMGLPPSKYTSSSRPSSATGGSAESRGSVTSPSTRSTATNSITSALSFEREYQESDTTVQSGRSDLTETQLLGDEDLSFRGSHRHRPQCIHEIEDPSFLARADDGELLRAEHESFSRNTDDTVDAHCDCSRDETPDSSFYSNNRTSSTVRYGGYIQEVDAGLELRTFDARKRNKGLHSYSGPEKSEMPSVSDYSTDTRPTTRHTSPSHHALALLDERAKLLSRLASLDHDIATTFSGKS</sequence>
<dbReference type="OrthoDB" id="2596754at2759"/>
<proteinExistence type="predicted"/>